<dbReference type="InterPro" id="IPR007016">
    <property type="entry name" value="O-antigen_ligase-rel_domated"/>
</dbReference>
<evidence type="ECO:0000256" key="5">
    <source>
        <dbReference type="ARBA" id="ARBA00011903"/>
    </source>
</evidence>
<dbReference type="GO" id="GO:0005524">
    <property type="term" value="F:ATP binding"/>
    <property type="evidence" value="ECO:0007669"/>
    <property type="project" value="UniProtKB-KW"/>
</dbReference>
<comment type="similarity">
    <text evidence="3">Belongs to the CpsD/CapB family.</text>
</comment>
<feature type="domain" description="Polysaccharide chain length determinant N-terminal" evidence="19">
    <location>
        <begin position="415"/>
        <end position="503"/>
    </location>
</feature>
<dbReference type="CDD" id="cd05387">
    <property type="entry name" value="BY-kinase"/>
    <property type="match status" value="1"/>
</dbReference>
<dbReference type="InterPro" id="IPR005702">
    <property type="entry name" value="Wzc-like_C"/>
</dbReference>
<evidence type="ECO:0000256" key="11">
    <source>
        <dbReference type="ARBA" id="ARBA00022777"/>
    </source>
</evidence>
<evidence type="ECO:0000256" key="2">
    <source>
        <dbReference type="ARBA" id="ARBA00006683"/>
    </source>
</evidence>
<evidence type="ECO:0000256" key="17">
    <source>
        <dbReference type="SAM" id="MobiDB-lite"/>
    </source>
</evidence>
<feature type="transmembrane region" description="Helical" evidence="18">
    <location>
        <begin position="208"/>
        <end position="226"/>
    </location>
</feature>
<evidence type="ECO:0000313" key="23">
    <source>
        <dbReference type="Proteomes" id="UP001165378"/>
    </source>
</evidence>
<keyword evidence="9 18" id="KW-0812">Transmembrane</keyword>
<gene>
    <name evidence="22" type="ORF">LZ495_01500</name>
</gene>
<feature type="transmembrane region" description="Helical" evidence="18">
    <location>
        <begin position="169"/>
        <end position="196"/>
    </location>
</feature>
<dbReference type="RefSeq" id="WP_235049962.1">
    <property type="nucleotide sequence ID" value="NZ_JAKFHA010000001.1"/>
</dbReference>
<feature type="transmembrane region" description="Helical" evidence="18">
    <location>
        <begin position="429"/>
        <end position="450"/>
    </location>
</feature>
<keyword evidence="7" id="KW-0997">Cell inner membrane</keyword>
<evidence type="ECO:0000256" key="15">
    <source>
        <dbReference type="ARBA" id="ARBA00023137"/>
    </source>
</evidence>
<feature type="domain" description="AAA" evidence="21">
    <location>
        <begin position="677"/>
        <end position="805"/>
    </location>
</feature>
<protein>
    <recommendedName>
        <fullName evidence="5">non-specific protein-tyrosine kinase</fullName>
        <ecNumber evidence="5">2.7.10.2</ecNumber>
    </recommendedName>
</protein>
<feature type="transmembrane region" description="Helical" evidence="18">
    <location>
        <begin position="87"/>
        <end position="105"/>
    </location>
</feature>
<dbReference type="PANTHER" id="PTHR32309:SF13">
    <property type="entry name" value="FERRIC ENTEROBACTIN TRANSPORT PROTEIN FEPE"/>
    <property type="match status" value="1"/>
</dbReference>
<evidence type="ECO:0000313" key="22">
    <source>
        <dbReference type="EMBL" id="MCF2525902.1"/>
    </source>
</evidence>
<dbReference type="InterPro" id="IPR003856">
    <property type="entry name" value="LPS_length_determ_N"/>
</dbReference>
<feature type="region of interest" description="Disordered" evidence="17">
    <location>
        <begin position="861"/>
        <end position="894"/>
    </location>
</feature>
<evidence type="ECO:0000256" key="10">
    <source>
        <dbReference type="ARBA" id="ARBA00022741"/>
    </source>
</evidence>
<feature type="transmembrane region" description="Helical" evidence="18">
    <location>
        <begin position="337"/>
        <end position="355"/>
    </location>
</feature>
<feature type="domain" description="O-antigen ligase-related" evidence="20">
    <location>
        <begin position="174"/>
        <end position="314"/>
    </location>
</feature>
<dbReference type="Pfam" id="PF13614">
    <property type="entry name" value="AAA_31"/>
    <property type="match status" value="1"/>
</dbReference>
<evidence type="ECO:0000256" key="9">
    <source>
        <dbReference type="ARBA" id="ARBA00022692"/>
    </source>
</evidence>
<dbReference type="InterPro" id="IPR025669">
    <property type="entry name" value="AAA_dom"/>
</dbReference>
<evidence type="ECO:0000256" key="14">
    <source>
        <dbReference type="ARBA" id="ARBA00023136"/>
    </source>
</evidence>
<name>A0AA41TZZ8_9ACTN</name>
<comment type="similarity">
    <text evidence="4">Belongs to the etk/wzc family.</text>
</comment>
<evidence type="ECO:0000256" key="4">
    <source>
        <dbReference type="ARBA" id="ARBA00008883"/>
    </source>
</evidence>
<dbReference type="Gene3D" id="3.40.50.300">
    <property type="entry name" value="P-loop containing nucleotide triphosphate hydrolases"/>
    <property type="match status" value="1"/>
</dbReference>
<keyword evidence="10" id="KW-0547">Nucleotide-binding</keyword>
<evidence type="ECO:0000256" key="1">
    <source>
        <dbReference type="ARBA" id="ARBA00004429"/>
    </source>
</evidence>
<evidence type="ECO:0000256" key="7">
    <source>
        <dbReference type="ARBA" id="ARBA00022519"/>
    </source>
</evidence>
<evidence type="ECO:0000256" key="12">
    <source>
        <dbReference type="ARBA" id="ARBA00022840"/>
    </source>
</evidence>
<dbReference type="Pfam" id="PF04932">
    <property type="entry name" value="Wzy_C"/>
    <property type="match status" value="1"/>
</dbReference>
<dbReference type="AlphaFoldDB" id="A0AA41TZZ8"/>
<proteinExistence type="inferred from homology"/>
<evidence type="ECO:0000256" key="6">
    <source>
        <dbReference type="ARBA" id="ARBA00022475"/>
    </source>
</evidence>
<dbReference type="InterPro" id="IPR050445">
    <property type="entry name" value="Bact_polysacc_biosynth/exp"/>
</dbReference>
<dbReference type="EMBL" id="JAKFHA010000001">
    <property type="protein sequence ID" value="MCF2525902.1"/>
    <property type="molecule type" value="Genomic_DNA"/>
</dbReference>
<comment type="catalytic activity">
    <reaction evidence="16">
        <text>L-tyrosyl-[protein] + ATP = O-phospho-L-tyrosyl-[protein] + ADP + H(+)</text>
        <dbReference type="Rhea" id="RHEA:10596"/>
        <dbReference type="Rhea" id="RHEA-COMP:10136"/>
        <dbReference type="Rhea" id="RHEA-COMP:20101"/>
        <dbReference type="ChEBI" id="CHEBI:15378"/>
        <dbReference type="ChEBI" id="CHEBI:30616"/>
        <dbReference type="ChEBI" id="CHEBI:46858"/>
        <dbReference type="ChEBI" id="CHEBI:61978"/>
        <dbReference type="ChEBI" id="CHEBI:456216"/>
        <dbReference type="EC" id="2.7.10.2"/>
    </reaction>
</comment>
<feature type="region of interest" description="Disordered" evidence="17">
    <location>
        <begin position="383"/>
        <end position="410"/>
    </location>
</feature>
<feature type="transmembrane region" description="Helical" evidence="18">
    <location>
        <begin position="361"/>
        <end position="382"/>
    </location>
</feature>
<keyword evidence="14 18" id="KW-0472">Membrane</keyword>
<dbReference type="SUPFAM" id="SSF52540">
    <property type="entry name" value="P-loop containing nucleoside triphosphate hydrolases"/>
    <property type="match status" value="1"/>
</dbReference>
<comment type="similarity">
    <text evidence="2">Belongs to the CpsC/CapA family.</text>
</comment>
<dbReference type="GO" id="GO:0004715">
    <property type="term" value="F:non-membrane spanning protein tyrosine kinase activity"/>
    <property type="evidence" value="ECO:0007669"/>
    <property type="project" value="UniProtKB-EC"/>
</dbReference>
<feature type="transmembrane region" description="Helical" evidence="18">
    <location>
        <begin position="61"/>
        <end position="81"/>
    </location>
</feature>
<keyword evidence="6" id="KW-1003">Cell membrane</keyword>
<evidence type="ECO:0000256" key="13">
    <source>
        <dbReference type="ARBA" id="ARBA00022989"/>
    </source>
</evidence>
<keyword evidence="13 18" id="KW-1133">Transmembrane helix</keyword>
<dbReference type="Proteomes" id="UP001165378">
    <property type="component" value="Unassembled WGS sequence"/>
</dbReference>
<keyword evidence="23" id="KW-1185">Reference proteome</keyword>
<feature type="transmembrane region" description="Helical" evidence="18">
    <location>
        <begin position="305"/>
        <end position="325"/>
    </location>
</feature>
<organism evidence="22 23">
    <name type="scientific">Yinghuangia soli</name>
    <dbReference type="NCBI Taxonomy" id="2908204"/>
    <lineage>
        <taxon>Bacteria</taxon>
        <taxon>Bacillati</taxon>
        <taxon>Actinomycetota</taxon>
        <taxon>Actinomycetes</taxon>
        <taxon>Kitasatosporales</taxon>
        <taxon>Streptomycetaceae</taxon>
        <taxon>Yinghuangia</taxon>
    </lineage>
</organism>
<evidence type="ECO:0000259" key="21">
    <source>
        <dbReference type="Pfam" id="PF13614"/>
    </source>
</evidence>
<dbReference type="InterPro" id="IPR027417">
    <property type="entry name" value="P-loop_NTPase"/>
</dbReference>
<dbReference type="GO" id="GO:0005886">
    <property type="term" value="C:plasma membrane"/>
    <property type="evidence" value="ECO:0007669"/>
    <property type="project" value="UniProtKB-SubCell"/>
</dbReference>
<dbReference type="EC" id="2.7.10.2" evidence="5"/>
<evidence type="ECO:0000256" key="16">
    <source>
        <dbReference type="ARBA" id="ARBA00051245"/>
    </source>
</evidence>
<dbReference type="PANTHER" id="PTHR32309">
    <property type="entry name" value="TYROSINE-PROTEIN KINASE"/>
    <property type="match status" value="1"/>
</dbReference>
<evidence type="ECO:0000256" key="18">
    <source>
        <dbReference type="SAM" id="Phobius"/>
    </source>
</evidence>
<reference evidence="22" key="1">
    <citation type="submission" date="2022-01" db="EMBL/GenBank/DDBJ databases">
        <title>Genome-Based Taxonomic Classification of the Phylum Actinobacteria.</title>
        <authorList>
            <person name="Gao Y."/>
        </authorList>
    </citation>
    <scope>NUCLEOTIDE SEQUENCE</scope>
    <source>
        <strain evidence="22">KLBMP 8922</strain>
    </source>
</reference>
<sequence length="894" mass="94078">MLAAFWVAAGGSLGTYGLNAPATGLVFLAAMLVLPSALYFRSDGNVGTLEPTNPWRARLPWVLWGFAVLVVVSALSMRTYAAVQNGAVYLSFVALLAIAAAWTSAGSPMLVLRAVRAVAVVLALVYLASVLVYGPGNYVVIPARLLGESVWIGMVAAVPLTDRKSRWGYAVPLVLLAADVFSLSRTSSAVCALLFLGLVAKGRSRKELGKVLAVSAVVGCSAWLVITRYEPLRNRFIDNDGASMAGVRVGTSGRSDLWATTWESIQTSPWIGHGIGSAGNLLADPANPADLGHPHNDYLRLWHDLGLLGLALWLAAFAALGIGAYRRRRHAANQADWAIHQAALLALIGLSLNILTSNLLVYAFVMVPIAVIVGTSMGRADIRDEAPARPRTPRDPRTGTGQSPGRRRLDPRKHTVDLRCYFRALARRWLTILLMTSAGLGCAVAATLAATPQYQATAQIFVSARTTTDITQLNQGSSFSLARVESYADVVSSPRVAAAVVDALGLPLSPEYVAQRIGARAKPDTVLIDITVTDPDPVLAARIANAAAAEAGKFIVGLETTPGRGSAPVHIGVTRSASPPAEPVSPRPYLNAALGLFAGLLAGICLAMVRHNLDTSVRTEDELKGATALPVLGVIPFDKRAQADPLAVRPGALSGRAEAFRLVRTNLRFAQVDRQQQVIVVTSALPGEGKTNTAVNLALSLAEAGQRVCLVDADLRNPCVAKTLGLVQSAGLTTLLIGHAERDDVLQRGTDDNLVVLTSGPIPPNPAEILASMRMRQILEDLGRDFDIVIVDSAPLLPVADTLGLAPIVDGAILVVRAGRTRADSVEAAIGALRGVSASILGTVLSMAQLSGARGYGYGYGNPGAREAASDRPKPPLPRSVHSDASESSSSRRA</sequence>
<dbReference type="Pfam" id="PF02706">
    <property type="entry name" value="Wzz"/>
    <property type="match status" value="1"/>
</dbReference>
<evidence type="ECO:0000259" key="20">
    <source>
        <dbReference type="Pfam" id="PF04932"/>
    </source>
</evidence>
<evidence type="ECO:0000256" key="8">
    <source>
        <dbReference type="ARBA" id="ARBA00022679"/>
    </source>
</evidence>
<keyword evidence="15" id="KW-0829">Tyrosine-protein kinase</keyword>
<keyword evidence="8 22" id="KW-0808">Transferase</keyword>
<keyword evidence="12" id="KW-0067">ATP-binding</keyword>
<feature type="compositionally biased region" description="Basic and acidic residues" evidence="17">
    <location>
        <begin position="383"/>
        <end position="397"/>
    </location>
</feature>
<dbReference type="NCBIfam" id="TIGR01007">
    <property type="entry name" value="eps_fam"/>
    <property type="match status" value="1"/>
</dbReference>
<feature type="transmembrane region" description="Helical" evidence="18">
    <location>
        <begin position="117"/>
        <end position="136"/>
    </location>
</feature>
<feature type="transmembrane region" description="Helical" evidence="18">
    <location>
        <begin position="24"/>
        <end position="40"/>
    </location>
</feature>
<comment type="caution">
    <text evidence="22">The sequence shown here is derived from an EMBL/GenBank/DDBJ whole genome shotgun (WGS) entry which is preliminary data.</text>
</comment>
<keyword evidence="11" id="KW-0418">Kinase</keyword>
<comment type="subcellular location">
    <subcellularLocation>
        <location evidence="1">Cell inner membrane</location>
        <topology evidence="1">Multi-pass membrane protein</topology>
    </subcellularLocation>
</comment>
<accession>A0AA41TZZ8</accession>
<evidence type="ECO:0000259" key="19">
    <source>
        <dbReference type="Pfam" id="PF02706"/>
    </source>
</evidence>
<evidence type="ECO:0000256" key="3">
    <source>
        <dbReference type="ARBA" id="ARBA00007316"/>
    </source>
</evidence>